<protein>
    <recommendedName>
        <fullName evidence="1">DUF287 domain-containing protein</fullName>
    </recommendedName>
</protein>
<accession>A0ABQ7CKB6</accession>
<dbReference type="EMBL" id="QGKV02000832">
    <property type="protein sequence ID" value="KAF3552074.1"/>
    <property type="molecule type" value="Genomic_DNA"/>
</dbReference>
<dbReference type="InterPro" id="IPR005048">
    <property type="entry name" value="DUF287"/>
</dbReference>
<name>A0ABQ7CKB6_BRACR</name>
<dbReference type="Pfam" id="PF03384">
    <property type="entry name" value="DUF287"/>
    <property type="match status" value="1"/>
</dbReference>
<evidence type="ECO:0000313" key="2">
    <source>
        <dbReference type="EMBL" id="KAF3552074.1"/>
    </source>
</evidence>
<keyword evidence="3" id="KW-1185">Reference proteome</keyword>
<proteinExistence type="predicted"/>
<feature type="domain" description="DUF287" evidence="1">
    <location>
        <begin position="3"/>
        <end position="34"/>
    </location>
</feature>
<evidence type="ECO:0000313" key="3">
    <source>
        <dbReference type="Proteomes" id="UP000266723"/>
    </source>
</evidence>
<organism evidence="2 3">
    <name type="scientific">Brassica cretica</name>
    <name type="common">Mustard</name>
    <dbReference type="NCBI Taxonomy" id="69181"/>
    <lineage>
        <taxon>Eukaryota</taxon>
        <taxon>Viridiplantae</taxon>
        <taxon>Streptophyta</taxon>
        <taxon>Embryophyta</taxon>
        <taxon>Tracheophyta</taxon>
        <taxon>Spermatophyta</taxon>
        <taxon>Magnoliopsida</taxon>
        <taxon>eudicotyledons</taxon>
        <taxon>Gunneridae</taxon>
        <taxon>Pentapetalae</taxon>
        <taxon>rosids</taxon>
        <taxon>malvids</taxon>
        <taxon>Brassicales</taxon>
        <taxon>Brassicaceae</taxon>
        <taxon>Brassiceae</taxon>
        <taxon>Brassica</taxon>
    </lineage>
</organism>
<reference evidence="2 3" key="1">
    <citation type="journal article" date="2020" name="BMC Genomics">
        <title>Intraspecific diversification of the crop wild relative Brassica cretica Lam. using demographic model selection.</title>
        <authorList>
            <person name="Kioukis A."/>
            <person name="Michalopoulou V.A."/>
            <person name="Briers L."/>
            <person name="Pirintsos S."/>
            <person name="Studholme D.J."/>
            <person name="Pavlidis P."/>
            <person name="Sarris P.F."/>
        </authorList>
    </citation>
    <scope>NUCLEOTIDE SEQUENCE [LARGE SCALE GENOMIC DNA]</scope>
    <source>
        <strain evidence="3">cv. PFS-1207/04</strain>
    </source>
</reference>
<evidence type="ECO:0000259" key="1">
    <source>
        <dbReference type="Pfam" id="PF03384"/>
    </source>
</evidence>
<sequence>MFEEEDDDDKPDIDVDNWMKRINEGYTVFFEDIYEDDIAAQKLERVMKILDKFEGRVGALESFVKEAQKGSKKK</sequence>
<dbReference type="Proteomes" id="UP000266723">
    <property type="component" value="Unassembled WGS sequence"/>
</dbReference>
<comment type="caution">
    <text evidence="2">The sequence shown here is derived from an EMBL/GenBank/DDBJ whole genome shotgun (WGS) entry which is preliminary data.</text>
</comment>
<gene>
    <name evidence="2" type="ORF">DY000_02006349</name>
</gene>